<reference evidence="2" key="1">
    <citation type="submission" date="2016-11" db="UniProtKB">
        <authorList>
            <consortium name="WormBaseParasite"/>
        </authorList>
    </citation>
    <scope>IDENTIFICATION</scope>
    <source>
        <strain evidence="2">KR3021</strain>
    </source>
</reference>
<evidence type="ECO:0000313" key="2">
    <source>
        <dbReference type="WBParaSite" id="RSKR_0000972000.1"/>
    </source>
</evidence>
<accession>A0AC35UCP6</accession>
<evidence type="ECO:0000313" key="1">
    <source>
        <dbReference type="Proteomes" id="UP000095286"/>
    </source>
</evidence>
<organism evidence="1 2">
    <name type="scientific">Rhabditophanes sp. KR3021</name>
    <dbReference type="NCBI Taxonomy" id="114890"/>
    <lineage>
        <taxon>Eukaryota</taxon>
        <taxon>Metazoa</taxon>
        <taxon>Ecdysozoa</taxon>
        <taxon>Nematoda</taxon>
        <taxon>Chromadorea</taxon>
        <taxon>Rhabditida</taxon>
        <taxon>Tylenchina</taxon>
        <taxon>Panagrolaimomorpha</taxon>
        <taxon>Strongyloidoidea</taxon>
        <taxon>Alloionematidae</taxon>
        <taxon>Rhabditophanes</taxon>
    </lineage>
</organism>
<sequence>MFGAIETSARLFDDLYDEEKINRILNYNYSLILVDEMFPVYQLPMVQKLQQKWGSQVMSFGTTEYYSTYAEYRGMSRSFVTSPSFYVKISLLTLHYQHFVSKVVSALEYISTHIEPYHSWWRGRHVASVLNSTYDLKKYYDTNAWTFVDFPDHIFLPQTTYAFSSNVASTCPTTTATLEEDDFKKFIEDPKSKGTIYIAFGSLIAWELAPPHVIPIFIEAIKHFPDYNFIWSIKLEGLNVSMSNVKITKWAPQPAILSHPKTLLFISHAGMKSLKESLCSETPVLFMPFFADQPRNVYECLRLGIGEYIDKTNLKSEAIISNMNKILSNHSEYAAKVKKTKSFFIDRIMNQSEEAIFIVNKFLKLGTNHFKSQIKGANQSYLVRLYLDFFILLIVVVFFLSMDKV</sequence>
<protein>
    <submittedName>
        <fullName evidence="2">UDP-glucuronosyltransferase</fullName>
    </submittedName>
</protein>
<dbReference type="WBParaSite" id="RSKR_0000972000.1">
    <property type="protein sequence ID" value="RSKR_0000972000.1"/>
    <property type="gene ID" value="RSKR_0000972000"/>
</dbReference>
<proteinExistence type="predicted"/>
<dbReference type="Proteomes" id="UP000095286">
    <property type="component" value="Unplaced"/>
</dbReference>
<name>A0AC35UCP6_9BILA</name>